<dbReference type="EMBL" id="MU853366">
    <property type="protein sequence ID" value="KAK4108122.1"/>
    <property type="molecule type" value="Genomic_DNA"/>
</dbReference>
<dbReference type="Proteomes" id="UP001302812">
    <property type="component" value="Unassembled WGS sequence"/>
</dbReference>
<keyword evidence="1" id="KW-0732">Signal</keyword>
<proteinExistence type="predicted"/>
<accession>A0AAN6QDA9</accession>
<sequence>MKMLLLRSLATFIVEAKLERPHGCGTLSTVTVTVTPSSTSTGTSTTSDSTITSYPDSCTYRPTQTYYASSGCAFSCSSQFCIIDAPATISCGCPTVFIETQTVTVCPTKSPCWNCHTGWGTFLVTETCTSTATTAAVAVPTGV</sequence>
<protein>
    <submittedName>
        <fullName evidence="2">Uncharacterized protein</fullName>
    </submittedName>
</protein>
<keyword evidence="3" id="KW-1185">Reference proteome</keyword>
<reference evidence="2" key="2">
    <citation type="submission" date="2023-05" db="EMBL/GenBank/DDBJ databases">
        <authorList>
            <consortium name="Lawrence Berkeley National Laboratory"/>
            <person name="Steindorff A."/>
            <person name="Hensen N."/>
            <person name="Bonometti L."/>
            <person name="Westerberg I."/>
            <person name="Brannstrom I.O."/>
            <person name="Guillou S."/>
            <person name="Cros-Aarteil S."/>
            <person name="Calhoun S."/>
            <person name="Haridas S."/>
            <person name="Kuo A."/>
            <person name="Mondo S."/>
            <person name="Pangilinan J."/>
            <person name="Riley R."/>
            <person name="Labutti K."/>
            <person name="Andreopoulos B."/>
            <person name="Lipzen A."/>
            <person name="Chen C."/>
            <person name="Yanf M."/>
            <person name="Daum C."/>
            <person name="Ng V."/>
            <person name="Clum A."/>
            <person name="Ohm R."/>
            <person name="Martin F."/>
            <person name="Silar P."/>
            <person name="Natvig D."/>
            <person name="Lalanne C."/>
            <person name="Gautier V."/>
            <person name="Ament-Velasquez S.L."/>
            <person name="Kruys A."/>
            <person name="Hutchinson M.I."/>
            <person name="Powell A.J."/>
            <person name="Barry K."/>
            <person name="Miller A.N."/>
            <person name="Grigoriev I.V."/>
            <person name="Debuchy R."/>
            <person name="Gladieux P."/>
            <person name="Thoren M.H."/>
            <person name="Johannesson H."/>
        </authorList>
    </citation>
    <scope>NUCLEOTIDE SEQUENCE</scope>
    <source>
        <strain evidence="2">CBS 508.74</strain>
    </source>
</reference>
<reference evidence="2" key="1">
    <citation type="journal article" date="2023" name="Mol. Phylogenet. Evol.">
        <title>Genome-scale phylogeny and comparative genomics of the fungal order Sordariales.</title>
        <authorList>
            <person name="Hensen N."/>
            <person name="Bonometti L."/>
            <person name="Westerberg I."/>
            <person name="Brannstrom I.O."/>
            <person name="Guillou S."/>
            <person name="Cros-Aarteil S."/>
            <person name="Calhoun S."/>
            <person name="Haridas S."/>
            <person name="Kuo A."/>
            <person name="Mondo S."/>
            <person name="Pangilinan J."/>
            <person name="Riley R."/>
            <person name="LaButti K."/>
            <person name="Andreopoulos B."/>
            <person name="Lipzen A."/>
            <person name="Chen C."/>
            <person name="Yan M."/>
            <person name="Daum C."/>
            <person name="Ng V."/>
            <person name="Clum A."/>
            <person name="Steindorff A."/>
            <person name="Ohm R.A."/>
            <person name="Martin F."/>
            <person name="Silar P."/>
            <person name="Natvig D.O."/>
            <person name="Lalanne C."/>
            <person name="Gautier V."/>
            <person name="Ament-Velasquez S.L."/>
            <person name="Kruys A."/>
            <person name="Hutchinson M.I."/>
            <person name="Powell A.J."/>
            <person name="Barry K."/>
            <person name="Miller A.N."/>
            <person name="Grigoriev I.V."/>
            <person name="Debuchy R."/>
            <person name="Gladieux P."/>
            <person name="Hiltunen Thoren M."/>
            <person name="Johannesson H."/>
        </authorList>
    </citation>
    <scope>NUCLEOTIDE SEQUENCE</scope>
    <source>
        <strain evidence="2">CBS 508.74</strain>
    </source>
</reference>
<feature type="chain" id="PRO_5042975555" evidence="1">
    <location>
        <begin position="17"/>
        <end position="143"/>
    </location>
</feature>
<name>A0AAN6QDA9_9PEZI</name>
<comment type="caution">
    <text evidence="2">The sequence shown here is derived from an EMBL/GenBank/DDBJ whole genome shotgun (WGS) entry which is preliminary data.</text>
</comment>
<evidence type="ECO:0000313" key="2">
    <source>
        <dbReference type="EMBL" id="KAK4108122.1"/>
    </source>
</evidence>
<evidence type="ECO:0000313" key="3">
    <source>
        <dbReference type="Proteomes" id="UP001302812"/>
    </source>
</evidence>
<evidence type="ECO:0000256" key="1">
    <source>
        <dbReference type="SAM" id="SignalP"/>
    </source>
</evidence>
<gene>
    <name evidence="2" type="ORF">N656DRAFT_848963</name>
</gene>
<dbReference type="GeneID" id="89943447"/>
<feature type="signal peptide" evidence="1">
    <location>
        <begin position="1"/>
        <end position="16"/>
    </location>
</feature>
<dbReference type="AlphaFoldDB" id="A0AAN6QDA9"/>
<organism evidence="2 3">
    <name type="scientific">Canariomyces notabilis</name>
    <dbReference type="NCBI Taxonomy" id="2074819"/>
    <lineage>
        <taxon>Eukaryota</taxon>
        <taxon>Fungi</taxon>
        <taxon>Dikarya</taxon>
        <taxon>Ascomycota</taxon>
        <taxon>Pezizomycotina</taxon>
        <taxon>Sordariomycetes</taxon>
        <taxon>Sordariomycetidae</taxon>
        <taxon>Sordariales</taxon>
        <taxon>Chaetomiaceae</taxon>
        <taxon>Canariomyces</taxon>
    </lineage>
</organism>
<dbReference type="RefSeq" id="XP_064665692.1">
    <property type="nucleotide sequence ID" value="XM_064819321.1"/>
</dbReference>